<evidence type="ECO:0000256" key="3">
    <source>
        <dbReference type="ARBA" id="ARBA00022670"/>
    </source>
</evidence>
<gene>
    <name evidence="10" type="primary">Usp4</name>
    <name evidence="10" type="ORF">Tcan_03874</name>
</gene>
<dbReference type="Pfam" id="PF00443">
    <property type="entry name" value="UCH"/>
    <property type="match status" value="1"/>
</dbReference>
<dbReference type="AlphaFoldDB" id="A0A0B2V559"/>
<evidence type="ECO:0000313" key="11">
    <source>
        <dbReference type="Proteomes" id="UP000031036"/>
    </source>
</evidence>
<dbReference type="GO" id="GO:0006508">
    <property type="term" value="P:proteolysis"/>
    <property type="evidence" value="ECO:0007669"/>
    <property type="project" value="UniProtKB-KW"/>
</dbReference>
<dbReference type="Gene3D" id="3.30.2230.10">
    <property type="entry name" value="DUSP-like"/>
    <property type="match status" value="1"/>
</dbReference>
<keyword evidence="5 7" id="KW-0378">Hydrolase</keyword>
<dbReference type="Proteomes" id="UP000031036">
    <property type="component" value="Unassembled WGS sequence"/>
</dbReference>
<dbReference type="EC" id="3.4.19.12" evidence="7"/>
<evidence type="ECO:0000256" key="6">
    <source>
        <dbReference type="ARBA" id="ARBA00022807"/>
    </source>
</evidence>
<keyword evidence="11" id="KW-1185">Reference proteome</keyword>
<dbReference type="OrthoDB" id="265776at2759"/>
<dbReference type="PROSITE" id="PS50235">
    <property type="entry name" value="USP_3"/>
    <property type="match status" value="1"/>
</dbReference>
<dbReference type="InterPro" id="IPR050185">
    <property type="entry name" value="Ub_carboxyl-term_hydrolase"/>
</dbReference>
<dbReference type="GO" id="GO:0004843">
    <property type="term" value="F:cysteine-type deubiquitinase activity"/>
    <property type="evidence" value="ECO:0007669"/>
    <property type="project" value="UniProtKB-UniRule"/>
</dbReference>
<dbReference type="GO" id="GO:0016579">
    <property type="term" value="P:protein deubiquitination"/>
    <property type="evidence" value="ECO:0007669"/>
    <property type="project" value="InterPro"/>
</dbReference>
<proteinExistence type="inferred from homology"/>
<dbReference type="InterPro" id="IPR038765">
    <property type="entry name" value="Papain-like_cys_pep_sf"/>
</dbReference>
<organism evidence="10 11">
    <name type="scientific">Toxocara canis</name>
    <name type="common">Canine roundworm</name>
    <dbReference type="NCBI Taxonomy" id="6265"/>
    <lineage>
        <taxon>Eukaryota</taxon>
        <taxon>Metazoa</taxon>
        <taxon>Ecdysozoa</taxon>
        <taxon>Nematoda</taxon>
        <taxon>Chromadorea</taxon>
        <taxon>Rhabditida</taxon>
        <taxon>Spirurina</taxon>
        <taxon>Ascaridomorpha</taxon>
        <taxon>Ascaridoidea</taxon>
        <taxon>Toxocaridae</taxon>
        <taxon>Toxocara</taxon>
    </lineage>
</organism>
<evidence type="ECO:0000256" key="7">
    <source>
        <dbReference type="RuleBase" id="RU366025"/>
    </source>
</evidence>
<keyword evidence="4 7" id="KW-0833">Ubl conjugation pathway</keyword>
<dbReference type="PANTHER" id="PTHR21646:SF24">
    <property type="entry name" value="UBIQUITIN CARBOXYL-TERMINAL HYDROLASE"/>
    <property type="match status" value="1"/>
</dbReference>
<comment type="catalytic activity">
    <reaction evidence="1 7">
        <text>Thiol-dependent hydrolysis of ester, thioester, amide, peptide and isopeptide bonds formed by the C-terminal Gly of ubiquitin (a 76-residue protein attached to proteins as an intracellular targeting signal).</text>
        <dbReference type="EC" id="3.4.19.12"/>
    </reaction>
</comment>
<dbReference type="PANTHER" id="PTHR21646">
    <property type="entry name" value="UBIQUITIN CARBOXYL-TERMINAL HYDROLASE"/>
    <property type="match status" value="1"/>
</dbReference>
<dbReference type="PROSITE" id="PS51283">
    <property type="entry name" value="DUSP"/>
    <property type="match status" value="1"/>
</dbReference>
<comment type="similarity">
    <text evidence="2 7">Belongs to the peptidase C19 family.</text>
</comment>
<accession>A0A0B2V559</accession>
<protein>
    <recommendedName>
        <fullName evidence="7">Ubiquitin carboxyl-terminal hydrolase</fullName>
        <ecNumber evidence="7">3.4.19.12</ecNumber>
    </recommendedName>
</protein>
<dbReference type="InterPro" id="IPR001394">
    <property type="entry name" value="Peptidase_C19_UCH"/>
</dbReference>
<evidence type="ECO:0000259" key="8">
    <source>
        <dbReference type="PROSITE" id="PS50235"/>
    </source>
</evidence>
<dbReference type="SMART" id="SM00695">
    <property type="entry name" value="DUSP"/>
    <property type="match status" value="1"/>
</dbReference>
<dbReference type="STRING" id="6265.A0A0B2V559"/>
<keyword evidence="3 7" id="KW-0645">Protease</keyword>
<evidence type="ECO:0000256" key="5">
    <source>
        <dbReference type="ARBA" id="ARBA00022801"/>
    </source>
</evidence>
<evidence type="ECO:0000256" key="4">
    <source>
        <dbReference type="ARBA" id="ARBA00022786"/>
    </source>
</evidence>
<keyword evidence="6 7" id="KW-0788">Thiol protease</keyword>
<feature type="domain" description="DUSP" evidence="9">
    <location>
        <begin position="85"/>
        <end position="191"/>
    </location>
</feature>
<evidence type="ECO:0000313" key="10">
    <source>
        <dbReference type="EMBL" id="KHN76683.1"/>
    </source>
</evidence>
<sequence>MNSVKFPLFASLCAPRQCIKRTFPFVVAFNKLSSTSVPQCILWLGDYYERLCLVWGIRYVLLELKPFVIVLNMAALGTAVMSEGVLSAEEAEQLLNLVERHPLVINEKWYVVSMLWWSEFVRCAEGNKDFSRLPPIDNSDLCEQEDCGYGMKPNMLERSDYILVPMAAFEKLKQNFGTLVEERDVIERSVVGANARIKSTHIEVYPTIIKIARSDTLNDVHSLKVYSSETLESIERRAFEELKINATSTVQFYRSEESSIEKLELSTVEALSTLEGCVVVVDVLYEHDVDLTSCNRNEAKSSFGSGSIILPNGRMKSPGRKNSTNERIAIPGMCGLQNLGNTCFINSAVQCLSSVVEITGYFRDGYYMNDINKENVLGMQGKLAHAYAELIENLWSGSNRSIAPYKFKAVIGQLAPQFIGYSQHDSQELLSFVLDGLHEDLNRVKKKPHIEEKEWDGRPDQIVAKESWRAYKARNDSVVVDNMHGQLKSTVICSVCGKVSIKFDPFCVLSLPLPEKEEFIKQAITFVSCIPGIKWTKFTVSLTSETLVCEVRELLRQELQIPNAMFTVSLTSETLVCEVRELLRQELQIPNAMILFGVVRSNELTSLLEERKPIYDPCNSCDARIFAWQVTSSEEKSALNLVHVRNRAFSSGSFTTVPVLAAVSSKDSFNIEYLNNTLIPRIRKYFSIDEESAYDGTDDDCDLYSNEGEQHSKAELPLQQTLPVNATYSDFMNTTEQLSFPQDGQALHWPLSLCENIAAVSITLFWEQGVFCECQAKEPIGREVTLQNKKNETVSLYQCIDLFTHQESLNEDNSWQRQTPSRFTVPLGRMGKGFCDNVDSSRAQWVTKQRYCPKCKEHHSATKKLDLWKLPPILILHLKRFNCSKWNRSKINTPISIPLKGLELDPKVIGDGDGDNAYDLFAISRHSGGLVGGHYTAWTRNSDGWHNFDDSSVTDISEVDDPVISKEAYMLFYRRHRSAKNVLCADFDMDNKMETDD</sequence>
<dbReference type="PROSITE" id="PS00973">
    <property type="entry name" value="USP_2"/>
    <property type="match status" value="1"/>
</dbReference>
<dbReference type="SUPFAM" id="SSF54001">
    <property type="entry name" value="Cysteine proteinases"/>
    <property type="match status" value="1"/>
</dbReference>
<dbReference type="SUPFAM" id="SSF143791">
    <property type="entry name" value="DUSP-like"/>
    <property type="match status" value="1"/>
</dbReference>
<comment type="caution">
    <text evidence="10">The sequence shown here is derived from an EMBL/GenBank/DDBJ whole genome shotgun (WGS) entry which is preliminary data.</text>
</comment>
<dbReference type="InterPro" id="IPR035927">
    <property type="entry name" value="DUSP-like_sf"/>
</dbReference>
<evidence type="ECO:0000259" key="9">
    <source>
        <dbReference type="PROSITE" id="PS51283"/>
    </source>
</evidence>
<dbReference type="Pfam" id="PF06337">
    <property type="entry name" value="DUSP"/>
    <property type="match status" value="1"/>
</dbReference>
<evidence type="ECO:0000256" key="1">
    <source>
        <dbReference type="ARBA" id="ARBA00000707"/>
    </source>
</evidence>
<dbReference type="InterPro" id="IPR018200">
    <property type="entry name" value="USP_CS"/>
</dbReference>
<dbReference type="OMA" id="KQQHSPN"/>
<dbReference type="InterPro" id="IPR006615">
    <property type="entry name" value="Pept_C19_DUSP"/>
</dbReference>
<dbReference type="InterPro" id="IPR028889">
    <property type="entry name" value="USP"/>
</dbReference>
<reference evidence="10 11" key="1">
    <citation type="submission" date="2014-11" db="EMBL/GenBank/DDBJ databases">
        <title>Genetic blueprint of the zoonotic pathogen Toxocara canis.</title>
        <authorList>
            <person name="Zhu X.-Q."/>
            <person name="Korhonen P.K."/>
            <person name="Cai H."/>
            <person name="Young N.D."/>
            <person name="Nejsum P."/>
            <person name="von Samson-Himmelstjerna G."/>
            <person name="Boag P.R."/>
            <person name="Tan P."/>
            <person name="Li Q."/>
            <person name="Min J."/>
            <person name="Yang Y."/>
            <person name="Wang X."/>
            <person name="Fang X."/>
            <person name="Hall R.S."/>
            <person name="Hofmann A."/>
            <person name="Sternberg P.W."/>
            <person name="Jex A.R."/>
            <person name="Gasser R.B."/>
        </authorList>
    </citation>
    <scope>NUCLEOTIDE SEQUENCE [LARGE SCALE GENOMIC DNA]</scope>
    <source>
        <strain evidence="10">PN_DK_2014</strain>
    </source>
</reference>
<dbReference type="PROSITE" id="PS00972">
    <property type="entry name" value="USP_1"/>
    <property type="match status" value="1"/>
</dbReference>
<dbReference type="Gene3D" id="3.90.70.10">
    <property type="entry name" value="Cysteine proteinases"/>
    <property type="match status" value="2"/>
</dbReference>
<dbReference type="EMBL" id="JPKZ01002480">
    <property type="protein sequence ID" value="KHN76683.1"/>
    <property type="molecule type" value="Genomic_DNA"/>
</dbReference>
<evidence type="ECO:0000256" key="2">
    <source>
        <dbReference type="ARBA" id="ARBA00009085"/>
    </source>
</evidence>
<feature type="domain" description="USP" evidence="8">
    <location>
        <begin position="334"/>
        <end position="976"/>
    </location>
</feature>
<name>A0A0B2V559_TOXCA</name>